<dbReference type="AlphaFoldDB" id="A0A5N6ZNJ1"/>
<keyword evidence="2" id="KW-1185">Reference proteome</keyword>
<protein>
    <submittedName>
        <fullName evidence="1">Uncharacterized protein</fullName>
    </submittedName>
</protein>
<proteinExistence type="predicted"/>
<dbReference type="RefSeq" id="XP_031922029.1">
    <property type="nucleotide sequence ID" value="XM_032077073.1"/>
</dbReference>
<dbReference type="GeneID" id="43661519"/>
<dbReference type="EMBL" id="ML737857">
    <property type="protein sequence ID" value="KAE8358948.1"/>
    <property type="molecule type" value="Genomic_DNA"/>
</dbReference>
<name>A0A5N6ZNJ1_9EURO</name>
<evidence type="ECO:0000313" key="2">
    <source>
        <dbReference type="Proteomes" id="UP000326268"/>
    </source>
</evidence>
<reference evidence="1 2" key="1">
    <citation type="submission" date="2019-04" db="EMBL/GenBank/DDBJ databases">
        <title>Friends and foes A comparative genomics studyof 23 Aspergillus species from section Flavi.</title>
        <authorList>
            <consortium name="DOE Joint Genome Institute"/>
            <person name="Kjaerbolling I."/>
            <person name="Vesth T."/>
            <person name="Frisvad J.C."/>
            <person name="Nybo J.L."/>
            <person name="Theobald S."/>
            <person name="Kildgaard S."/>
            <person name="Isbrandt T."/>
            <person name="Kuo A."/>
            <person name="Sato A."/>
            <person name="Lyhne E.K."/>
            <person name="Kogle M.E."/>
            <person name="Wiebenga A."/>
            <person name="Kun R.S."/>
            <person name="Lubbers R.J."/>
            <person name="Makela M.R."/>
            <person name="Barry K."/>
            <person name="Chovatia M."/>
            <person name="Clum A."/>
            <person name="Daum C."/>
            <person name="Haridas S."/>
            <person name="He G."/>
            <person name="LaButti K."/>
            <person name="Lipzen A."/>
            <person name="Mondo S."/>
            <person name="Riley R."/>
            <person name="Salamov A."/>
            <person name="Simmons B.A."/>
            <person name="Magnuson J.K."/>
            <person name="Henrissat B."/>
            <person name="Mortensen U.H."/>
            <person name="Larsen T.O."/>
            <person name="Devries R.P."/>
            <person name="Grigoriev I.V."/>
            <person name="Machida M."/>
            <person name="Baker S.E."/>
            <person name="Andersen M.R."/>
        </authorList>
    </citation>
    <scope>NUCLEOTIDE SEQUENCE [LARGE SCALE GENOMIC DNA]</scope>
    <source>
        <strain evidence="1 2">CBS 763.97</strain>
    </source>
</reference>
<sequence length="72" mass="8112">MKEMSLSRPNSTRLDRCFGRSSDLYLQGNPRRTPCRGILPSLLSLLLPLVRPVHCAGTLFGRKATPSVRWET</sequence>
<organism evidence="1 2">
    <name type="scientific">Aspergillus caelatus</name>
    <dbReference type="NCBI Taxonomy" id="61420"/>
    <lineage>
        <taxon>Eukaryota</taxon>
        <taxon>Fungi</taxon>
        <taxon>Dikarya</taxon>
        <taxon>Ascomycota</taxon>
        <taxon>Pezizomycotina</taxon>
        <taxon>Eurotiomycetes</taxon>
        <taxon>Eurotiomycetidae</taxon>
        <taxon>Eurotiales</taxon>
        <taxon>Aspergillaceae</taxon>
        <taxon>Aspergillus</taxon>
        <taxon>Aspergillus subgen. Circumdati</taxon>
    </lineage>
</organism>
<accession>A0A5N6ZNJ1</accession>
<gene>
    <name evidence="1" type="ORF">BDV27DRAFT_60663</name>
</gene>
<dbReference type="Proteomes" id="UP000326268">
    <property type="component" value="Unassembled WGS sequence"/>
</dbReference>
<evidence type="ECO:0000313" key="1">
    <source>
        <dbReference type="EMBL" id="KAE8358948.1"/>
    </source>
</evidence>